<evidence type="ECO:0000313" key="2">
    <source>
        <dbReference type="Proteomes" id="UP000011755"/>
    </source>
</evidence>
<dbReference type="AlphaFoldDB" id="M2SDW8"/>
<accession>M2SDW8</accession>
<evidence type="ECO:0000313" key="1">
    <source>
        <dbReference type="EMBL" id="EMD49082.1"/>
    </source>
</evidence>
<sequence>MKNFDDFISKLVKLPRISLKQSREVLKRRECIKTQIEGLRISLNNGLLKLDEIKQY</sequence>
<gene>
    <name evidence="1" type="ORF">EHI5A_218640</name>
</gene>
<protein>
    <submittedName>
        <fullName evidence="1">Uncharacterized protein</fullName>
    </submittedName>
</protein>
<feature type="non-terminal residue" evidence="1">
    <location>
        <position position="56"/>
    </location>
</feature>
<organism evidence="1 2">
    <name type="scientific">Entamoeba histolytica KU27</name>
    <dbReference type="NCBI Taxonomy" id="885311"/>
    <lineage>
        <taxon>Eukaryota</taxon>
        <taxon>Amoebozoa</taxon>
        <taxon>Evosea</taxon>
        <taxon>Archamoebae</taxon>
        <taxon>Mastigamoebida</taxon>
        <taxon>Entamoebidae</taxon>
        <taxon>Entamoeba</taxon>
    </lineage>
</organism>
<feature type="non-terminal residue" evidence="1">
    <location>
        <position position="1"/>
    </location>
</feature>
<name>M2SDW8_ENTHI</name>
<dbReference type="VEuPathDB" id="AmoebaDB:EHI5A_218640"/>
<dbReference type="EMBL" id="KB443912">
    <property type="protein sequence ID" value="EMD49082.1"/>
    <property type="molecule type" value="Genomic_DNA"/>
</dbReference>
<proteinExistence type="predicted"/>
<dbReference type="Proteomes" id="UP000011755">
    <property type="component" value="Unassembled WGS sequence"/>
</dbReference>
<reference evidence="1 2" key="1">
    <citation type="submission" date="2013-02" db="EMBL/GenBank/DDBJ databases">
        <authorList>
            <person name="Hannick L."/>
            <person name="Zafar N."/>
            <person name="Lorenzi H."/>
            <person name="Ali I.A."/>
            <person name="Petri W.P."/>
            <person name="Caler E."/>
        </authorList>
    </citation>
    <scope>NUCLEOTIDE SEQUENCE [LARGE SCALE GENOMIC DNA]</scope>
    <source>
        <strain evidence="1 2">KU27</strain>
    </source>
</reference>